<dbReference type="OrthoDB" id="363546at2759"/>
<dbReference type="RefSeq" id="XP_067926949.1">
    <property type="nucleotide sequence ID" value="XM_068061075.1"/>
</dbReference>
<accession>A0A2C6LAS2</accession>
<dbReference type="VEuPathDB" id="ToxoDB:CSUI_000868"/>
<dbReference type="GeneID" id="94424286"/>
<proteinExistence type="predicted"/>
<keyword evidence="1" id="KW-0812">Transmembrane</keyword>
<dbReference type="Proteomes" id="UP000221165">
    <property type="component" value="Unassembled WGS sequence"/>
</dbReference>
<dbReference type="AlphaFoldDB" id="A0A2C6LAS2"/>
<keyword evidence="2" id="KW-1185">Reference proteome</keyword>
<name>A0A2C6LAS2_9APIC</name>
<gene>
    <name evidence="1" type="ORF">CSUI_000868</name>
</gene>
<comment type="caution">
    <text evidence="1">The sequence shown here is derived from an EMBL/GenBank/DDBJ whole genome shotgun (WGS) entry which is preliminary data.</text>
</comment>
<keyword evidence="1" id="KW-0472">Membrane</keyword>
<organism evidence="1 2">
    <name type="scientific">Cystoisospora suis</name>
    <dbReference type="NCBI Taxonomy" id="483139"/>
    <lineage>
        <taxon>Eukaryota</taxon>
        <taxon>Sar</taxon>
        <taxon>Alveolata</taxon>
        <taxon>Apicomplexa</taxon>
        <taxon>Conoidasida</taxon>
        <taxon>Coccidia</taxon>
        <taxon>Eucoccidiorida</taxon>
        <taxon>Eimeriorina</taxon>
        <taxon>Sarcocystidae</taxon>
        <taxon>Cystoisospora</taxon>
    </lineage>
</organism>
<reference evidence="1 2" key="1">
    <citation type="journal article" date="2017" name="Int. J. Parasitol.">
        <title>The genome of the protozoan parasite Cystoisospora suis and a reverse vaccinology approach to identify vaccine candidates.</title>
        <authorList>
            <person name="Palmieri N."/>
            <person name="Shrestha A."/>
            <person name="Ruttkowski B."/>
            <person name="Beck T."/>
            <person name="Vogl C."/>
            <person name="Tomley F."/>
            <person name="Blake D.P."/>
            <person name="Joachim A."/>
        </authorList>
    </citation>
    <scope>NUCLEOTIDE SEQUENCE [LARGE SCALE GENOMIC DNA]</scope>
    <source>
        <strain evidence="1 2">Wien I</strain>
    </source>
</reference>
<evidence type="ECO:0000313" key="1">
    <source>
        <dbReference type="EMBL" id="PHJ25277.1"/>
    </source>
</evidence>
<protein>
    <submittedName>
        <fullName evidence="1">Transmembrane protein</fullName>
    </submittedName>
</protein>
<evidence type="ECO:0000313" key="2">
    <source>
        <dbReference type="Proteomes" id="UP000221165"/>
    </source>
</evidence>
<dbReference type="EMBL" id="MIGC01000342">
    <property type="protein sequence ID" value="PHJ25277.1"/>
    <property type="molecule type" value="Genomic_DNA"/>
</dbReference>
<sequence length="196" mass="21708">MAETAVTENPREPSTLPNRVPSYKDLVGHSLKATSMDHGMQYSSIYWETGHRTYLPFWASLTQKFSWKIMDDQIRSALGLPKPVTAEPFVFAAATPYVRRYYGDQDISVPVRLRAPMHFAFVPAGTRVPWSDVTESSAQAAASRGAAATAFRAVLESAWKCDIDKQLSREVGPPVGMATRPCQSVTSVQRCPINIE</sequence>